<proteinExistence type="predicted"/>
<dbReference type="Proteomes" id="UP001626550">
    <property type="component" value="Unassembled WGS sequence"/>
</dbReference>
<gene>
    <name evidence="1" type="ORF">Ciccas_005565</name>
</gene>
<reference evidence="1 2" key="1">
    <citation type="submission" date="2024-11" db="EMBL/GenBank/DDBJ databases">
        <title>Adaptive evolution of stress response genes in parasites aligns with host niche diversity.</title>
        <authorList>
            <person name="Hahn C."/>
            <person name="Resl P."/>
        </authorList>
    </citation>
    <scope>NUCLEOTIDE SEQUENCE [LARGE SCALE GENOMIC DNA]</scope>
    <source>
        <strain evidence="1">EGGRZ-B1_66</strain>
        <tissue evidence="1">Body</tissue>
    </source>
</reference>
<evidence type="ECO:0000313" key="2">
    <source>
        <dbReference type="Proteomes" id="UP001626550"/>
    </source>
</evidence>
<keyword evidence="2" id="KW-1185">Reference proteome</keyword>
<accession>A0ABD2Q8I0</accession>
<protein>
    <submittedName>
        <fullName evidence="1">Uncharacterized protein</fullName>
    </submittedName>
</protein>
<sequence length="63" mass="6283">MEMTHVRFGAGRLPQSAGREDVVGHFGLFCEEGGAVISAAGDLGFGCCAGTRAAGTGAIEVAL</sequence>
<evidence type="ECO:0000313" key="1">
    <source>
        <dbReference type="EMBL" id="KAL3315798.1"/>
    </source>
</evidence>
<dbReference type="AlphaFoldDB" id="A0ABD2Q8I0"/>
<organism evidence="1 2">
    <name type="scientific">Cichlidogyrus casuarinus</name>
    <dbReference type="NCBI Taxonomy" id="1844966"/>
    <lineage>
        <taxon>Eukaryota</taxon>
        <taxon>Metazoa</taxon>
        <taxon>Spiralia</taxon>
        <taxon>Lophotrochozoa</taxon>
        <taxon>Platyhelminthes</taxon>
        <taxon>Monogenea</taxon>
        <taxon>Monopisthocotylea</taxon>
        <taxon>Dactylogyridea</taxon>
        <taxon>Ancyrocephalidae</taxon>
        <taxon>Cichlidogyrus</taxon>
    </lineage>
</organism>
<comment type="caution">
    <text evidence="1">The sequence shown here is derived from an EMBL/GenBank/DDBJ whole genome shotgun (WGS) entry which is preliminary data.</text>
</comment>
<dbReference type="EMBL" id="JBJKFK010000663">
    <property type="protein sequence ID" value="KAL3315798.1"/>
    <property type="molecule type" value="Genomic_DNA"/>
</dbReference>
<name>A0ABD2Q8I0_9PLAT</name>